<keyword evidence="5 6" id="KW-0472">Membrane</keyword>
<evidence type="ECO:0000313" key="7">
    <source>
        <dbReference type="EMBL" id="XBV87530.1"/>
    </source>
</evidence>
<feature type="transmembrane region" description="Helical" evidence="6">
    <location>
        <begin position="90"/>
        <end position="109"/>
    </location>
</feature>
<accession>A0AAU7UGB3</accession>
<evidence type="ECO:0000256" key="2">
    <source>
        <dbReference type="ARBA" id="ARBA00022475"/>
    </source>
</evidence>
<evidence type="ECO:0000256" key="6">
    <source>
        <dbReference type="SAM" id="Phobius"/>
    </source>
</evidence>
<dbReference type="InterPro" id="IPR002797">
    <property type="entry name" value="Polysacc_synth"/>
</dbReference>
<reference evidence="7" key="1">
    <citation type="submission" date="2024-06" db="EMBL/GenBank/DDBJ databases">
        <title>Draft Genome Sequence of Deinococcus sonorensis Type Strain KR-87, a Biofilm Producing Representative of the Genus Deinococcus.</title>
        <authorList>
            <person name="Boren L.S."/>
            <person name="Grosso R.A."/>
            <person name="Hugenberg-Cox A.N."/>
            <person name="Hill J.T.E."/>
            <person name="Albert C.M."/>
            <person name="Tuohy J.M."/>
        </authorList>
    </citation>
    <scope>NUCLEOTIDE SEQUENCE</scope>
    <source>
        <strain evidence="7">KR-87</strain>
        <plasmid evidence="7">pDson02</plasmid>
    </source>
</reference>
<feature type="transmembrane region" description="Helical" evidence="6">
    <location>
        <begin position="49"/>
        <end position="70"/>
    </location>
</feature>
<keyword evidence="4 6" id="KW-1133">Transmembrane helix</keyword>
<feature type="transmembrane region" description="Helical" evidence="6">
    <location>
        <begin position="211"/>
        <end position="232"/>
    </location>
</feature>
<dbReference type="Pfam" id="PF01943">
    <property type="entry name" value="Polysacc_synt"/>
    <property type="match status" value="1"/>
</dbReference>
<keyword evidence="2" id="KW-1003">Cell membrane</keyword>
<feature type="transmembrane region" description="Helical" evidence="6">
    <location>
        <begin position="252"/>
        <end position="274"/>
    </location>
</feature>
<evidence type="ECO:0000256" key="1">
    <source>
        <dbReference type="ARBA" id="ARBA00004651"/>
    </source>
</evidence>
<protein>
    <submittedName>
        <fullName evidence="7">Oligosaccharide flippase family protein</fullName>
    </submittedName>
</protein>
<name>A0AAU7UGB3_9DEIO</name>
<dbReference type="PANTHER" id="PTHR30250">
    <property type="entry name" value="PST FAMILY PREDICTED COLANIC ACID TRANSPORTER"/>
    <property type="match status" value="1"/>
</dbReference>
<evidence type="ECO:0000256" key="3">
    <source>
        <dbReference type="ARBA" id="ARBA00022692"/>
    </source>
</evidence>
<sequence length="424" mass="44295">MTLPTSPTRATPMSLRTSAAWTFAGNAVYAAAQWGMVAGLARMGTPADVGLITLALALTAPVFLLMGLQLRSVQATDARQQHPFSSYLRLRLLGMALALVSCGVLSVVYPEATGALLWLGLAKTFEGISDVLYGLMQRSERLDWVSGATLLRGLFGLGFLLVGYRLTHNVAAAAAGLAIANGLVLLLLDWPRARKLGADARAQLTGPALRSLLRVSWPLGLVMGLISLGAALPRLFVEHMMGQANLGLYGALVYIPLAGSVVVNALGTVLTVRLSRAYASGNVRGFLKLALQFGVITAGLGTGLILVAVVAGQPLLRLVYGPVYAHEQASFVWLAVSGAVGYVAAASGFATTAARRFFEQLPLFVVVTAVLALSGWLLVPRLGLTGAALSALIGSLVQLVGSVLIVAHALRQPVRADALEKPAT</sequence>
<feature type="transmembrane region" description="Helical" evidence="6">
    <location>
        <begin position="331"/>
        <end position="354"/>
    </location>
</feature>
<dbReference type="RefSeq" id="WP_350245679.1">
    <property type="nucleotide sequence ID" value="NZ_CP158300.1"/>
</dbReference>
<dbReference type="AlphaFoldDB" id="A0AAU7UGB3"/>
<feature type="transmembrane region" description="Helical" evidence="6">
    <location>
        <begin position="361"/>
        <end position="379"/>
    </location>
</feature>
<dbReference type="InterPro" id="IPR050833">
    <property type="entry name" value="Poly_Biosynth_Transport"/>
</dbReference>
<feature type="transmembrane region" description="Helical" evidence="6">
    <location>
        <begin position="170"/>
        <end position="190"/>
    </location>
</feature>
<gene>
    <name evidence="7" type="ORF">ABOD76_21005</name>
</gene>
<dbReference type="EMBL" id="CP158300">
    <property type="protein sequence ID" value="XBV87530.1"/>
    <property type="molecule type" value="Genomic_DNA"/>
</dbReference>
<comment type="subcellular location">
    <subcellularLocation>
        <location evidence="1">Cell membrane</location>
        <topology evidence="1">Multi-pass membrane protein</topology>
    </subcellularLocation>
</comment>
<evidence type="ECO:0000256" key="5">
    <source>
        <dbReference type="ARBA" id="ARBA00023136"/>
    </source>
</evidence>
<feature type="transmembrane region" description="Helical" evidence="6">
    <location>
        <begin position="286"/>
        <end position="311"/>
    </location>
</feature>
<proteinExistence type="predicted"/>
<organism evidence="7">
    <name type="scientific">Deinococcus sonorensis KR-87</name>
    <dbReference type="NCBI Taxonomy" id="694439"/>
    <lineage>
        <taxon>Bacteria</taxon>
        <taxon>Thermotogati</taxon>
        <taxon>Deinococcota</taxon>
        <taxon>Deinococci</taxon>
        <taxon>Deinococcales</taxon>
        <taxon>Deinococcaceae</taxon>
        <taxon>Deinococcus</taxon>
    </lineage>
</organism>
<feature type="transmembrane region" description="Helical" evidence="6">
    <location>
        <begin position="385"/>
        <end position="407"/>
    </location>
</feature>
<dbReference type="KEGG" id="dsc:ABOD76_21005"/>
<dbReference type="PANTHER" id="PTHR30250:SF11">
    <property type="entry name" value="O-ANTIGEN TRANSPORTER-RELATED"/>
    <property type="match status" value="1"/>
</dbReference>
<evidence type="ECO:0000256" key="4">
    <source>
        <dbReference type="ARBA" id="ARBA00022989"/>
    </source>
</evidence>
<keyword evidence="7" id="KW-0614">Plasmid</keyword>
<geneLocation type="plasmid" evidence="7">
    <name>pDson02</name>
</geneLocation>
<keyword evidence="3 6" id="KW-0812">Transmembrane</keyword>
<dbReference type="GO" id="GO:0005886">
    <property type="term" value="C:plasma membrane"/>
    <property type="evidence" value="ECO:0007669"/>
    <property type="project" value="UniProtKB-SubCell"/>
</dbReference>